<comment type="similarity">
    <text evidence="1">Belongs to the protease inhibitor I39 (alpha-2-macroglobulin) family.</text>
</comment>
<organism evidence="10">
    <name type="scientific">Lygus hesperus</name>
    <name type="common">Western plant bug</name>
    <dbReference type="NCBI Taxonomy" id="30085"/>
    <lineage>
        <taxon>Eukaryota</taxon>
        <taxon>Metazoa</taxon>
        <taxon>Ecdysozoa</taxon>
        <taxon>Arthropoda</taxon>
        <taxon>Hexapoda</taxon>
        <taxon>Insecta</taxon>
        <taxon>Pterygota</taxon>
        <taxon>Neoptera</taxon>
        <taxon>Paraneoptera</taxon>
        <taxon>Hemiptera</taxon>
        <taxon>Heteroptera</taxon>
        <taxon>Panheteroptera</taxon>
        <taxon>Cimicomorpha</taxon>
        <taxon>Miridae</taxon>
        <taxon>Mirini</taxon>
        <taxon>Lygus</taxon>
    </lineage>
</organism>
<dbReference type="InterPro" id="IPR013783">
    <property type="entry name" value="Ig-like_fold"/>
</dbReference>
<reference evidence="10" key="1">
    <citation type="journal article" date="2014" name="PLoS ONE">
        <title>Transcriptome-Based Identification of ABC Transporters in the Western Tarnished Plant Bug Lygus hesperus.</title>
        <authorList>
            <person name="Hull J.J."/>
            <person name="Chaney K."/>
            <person name="Geib S.M."/>
            <person name="Fabrick J.A."/>
            <person name="Brent C.S."/>
            <person name="Walsh D."/>
            <person name="Lavine L.C."/>
        </authorList>
    </citation>
    <scope>NUCLEOTIDE SEQUENCE</scope>
</reference>
<feature type="non-terminal residue" evidence="10">
    <location>
        <position position="1"/>
    </location>
</feature>
<dbReference type="Pfam" id="PF07677">
    <property type="entry name" value="A2M_recep"/>
    <property type="match status" value="1"/>
</dbReference>
<keyword evidence="6" id="KW-1015">Disulfide bond</keyword>
<evidence type="ECO:0000259" key="9">
    <source>
        <dbReference type="SMART" id="SM01361"/>
    </source>
</evidence>
<dbReference type="GO" id="GO:0004867">
    <property type="term" value="F:serine-type endopeptidase inhibitor activity"/>
    <property type="evidence" value="ECO:0007669"/>
    <property type="project" value="UniProtKB-KW"/>
</dbReference>
<dbReference type="InterPro" id="IPR047565">
    <property type="entry name" value="Alpha-macroglob_thiol-ester_cl"/>
</dbReference>
<evidence type="ECO:0000313" key="10">
    <source>
        <dbReference type="EMBL" id="JAG09760.1"/>
    </source>
</evidence>
<evidence type="ECO:0008006" key="11">
    <source>
        <dbReference type="Google" id="ProtNLM"/>
    </source>
</evidence>
<evidence type="ECO:0000256" key="4">
    <source>
        <dbReference type="ARBA" id="ARBA00022900"/>
    </source>
</evidence>
<dbReference type="Gene3D" id="1.50.10.20">
    <property type="match status" value="1"/>
</dbReference>
<dbReference type="InterPro" id="IPR041813">
    <property type="entry name" value="A2M_TED"/>
</dbReference>
<dbReference type="SUPFAM" id="SSF48239">
    <property type="entry name" value="Terpenoid cyclases/Protein prenyltransferases"/>
    <property type="match status" value="1"/>
</dbReference>
<keyword evidence="2" id="KW-0646">Protease inhibitor</keyword>
<proteinExistence type="inferred from homology"/>
<dbReference type="InterPro" id="IPR014756">
    <property type="entry name" value="Ig_E-set"/>
</dbReference>
<dbReference type="InterPro" id="IPR050473">
    <property type="entry name" value="A2M/Complement_sys"/>
</dbReference>
<dbReference type="Gene3D" id="2.60.120.1540">
    <property type="match status" value="1"/>
</dbReference>
<dbReference type="Gene3D" id="2.60.40.690">
    <property type="entry name" value="Alpha-macroglobulin, receptor-binding domain"/>
    <property type="match status" value="1"/>
</dbReference>
<dbReference type="AlphaFoldDB" id="A0A0A9WY40"/>
<evidence type="ECO:0000256" key="2">
    <source>
        <dbReference type="ARBA" id="ARBA00022690"/>
    </source>
</evidence>
<dbReference type="InterPro" id="IPR001599">
    <property type="entry name" value="Macroglobln_a2"/>
</dbReference>
<dbReference type="CDD" id="cd02897">
    <property type="entry name" value="A2M_2"/>
    <property type="match status" value="1"/>
</dbReference>
<evidence type="ECO:0000256" key="7">
    <source>
        <dbReference type="ARBA" id="ARBA00023180"/>
    </source>
</evidence>
<keyword evidence="5" id="KW-0882">Thioester bond</keyword>
<evidence type="ECO:0000256" key="1">
    <source>
        <dbReference type="ARBA" id="ARBA00010952"/>
    </source>
</evidence>
<gene>
    <name evidence="10" type="ORF">CM83_89351</name>
</gene>
<feature type="domain" description="Alpha-2-macroglobulin" evidence="8">
    <location>
        <begin position="83"/>
        <end position="174"/>
    </location>
</feature>
<name>A0A0A9WY40_LYGHE</name>
<keyword evidence="4" id="KW-0722">Serine protease inhibitor</keyword>
<dbReference type="FunFam" id="1.50.10.20:FF:000001">
    <property type="entry name" value="CD109 isoform 1"/>
    <property type="match status" value="1"/>
</dbReference>
<dbReference type="SUPFAM" id="SSF81296">
    <property type="entry name" value="E set domains"/>
    <property type="match status" value="1"/>
</dbReference>
<dbReference type="EMBL" id="GBHO01033844">
    <property type="protein sequence ID" value="JAG09760.1"/>
    <property type="molecule type" value="Transcribed_RNA"/>
</dbReference>
<dbReference type="InterPro" id="IPR036595">
    <property type="entry name" value="A-macroglobulin_rcpt-bd_sf"/>
</dbReference>
<dbReference type="SMART" id="SM01360">
    <property type="entry name" value="A2M"/>
    <property type="match status" value="1"/>
</dbReference>
<protein>
    <recommendedName>
        <fullName evidence="11">CD109 antigen</fullName>
    </recommendedName>
</protein>
<dbReference type="InterPro" id="IPR019742">
    <property type="entry name" value="MacrogloblnA2_CS"/>
</dbReference>
<dbReference type="Pfam" id="PF00207">
    <property type="entry name" value="A2M"/>
    <property type="match status" value="1"/>
</dbReference>
<evidence type="ECO:0000256" key="3">
    <source>
        <dbReference type="ARBA" id="ARBA00022729"/>
    </source>
</evidence>
<dbReference type="InterPro" id="IPR011626">
    <property type="entry name" value="Alpha-macroglobulin_TED"/>
</dbReference>
<keyword evidence="7" id="KW-0325">Glycoprotein</keyword>
<sequence length="819" mass="90969">WLPGYSVRDIFSRAGSVILTNAYLPEEKFMAPPYAMCFGASPNMLAPVLHCCTSSIDEAGVMEEHPQGPVLPPVVVRSAFPETWLWNFEDVGPQGKTSVRKVVPDTITSWVITGFSLSPEFGLGLSDDPTQVRVFRPFFISLNLPYSVTREESMLLPINVFNYMDQELKVEVTLENPGWFNFAPPQVSPTKKKKFDSDSARVKTVVVAPKNAATVNFAITPKQVGYLEVKAVARSALAGDGITRKLLVKPEGETQYRTKGILVDLRTKKDFMLAVALDIPTDIVPDSELIEVSLVGDLLGAALENLDKLIRQPYGCGEQNMLNFVPNIVILDYLKASNLLTNSIQQKALKYLELGYQRELTYKHKDNSYSAFGEGDKNGSTWLTAFVAKSFKQAQKFIDIESSAIIEPLRWLAAKQTRNGSFPEVGQVWHKQMQGGGSNGLALTAYVLTAFVESMSLTDEFKDTIDRAARFVNEQIEKSSVDTYSLAVTSYALNFAGHPASDKAFSLLESKSQTEGESKWWIKDMEKDKEREGIVNPWETCIPNAINVEVTAYVMLSYLYRNMYTEALPILRWLLAQQNGQGGFASTQDTVVALGAIAKLAKKIVGQNKDMSVAFEYPPGDSTKLKLNQDNAMVLQKAELHSKKVRTITVDAKGTGLGIVHISYRYNVNKKGDFPLFNLAPKVEEASTKDHLILAVTLSFAGGKESNMAVMEVTLPSGFTIDDEGLKALKMTDKIKKVETKDDDTVVILYFDKVTSESMCPVISAYKSFKIAKQRPVPVTIYDYYDNSRRATEFYSPMPSEICDICDADDCQHIGRLSQ</sequence>
<evidence type="ECO:0000256" key="5">
    <source>
        <dbReference type="ARBA" id="ARBA00022966"/>
    </source>
</evidence>
<feature type="domain" description="Alpha-macroglobulin receptor-binding" evidence="9">
    <location>
        <begin position="706"/>
        <end position="795"/>
    </location>
</feature>
<reference evidence="10" key="2">
    <citation type="submission" date="2014-07" db="EMBL/GenBank/DDBJ databases">
        <authorList>
            <person name="Hull J."/>
        </authorList>
    </citation>
    <scope>NUCLEOTIDE SEQUENCE</scope>
</reference>
<dbReference type="PANTHER" id="PTHR11412:SF136">
    <property type="entry name" value="CD109 ANTIGEN"/>
    <property type="match status" value="1"/>
</dbReference>
<dbReference type="InterPro" id="IPR009048">
    <property type="entry name" value="A-macroglobulin_rcpt-bd"/>
</dbReference>
<dbReference type="PANTHER" id="PTHR11412">
    <property type="entry name" value="MACROGLOBULIN / COMPLEMENT"/>
    <property type="match status" value="1"/>
</dbReference>
<dbReference type="Gene3D" id="2.20.130.20">
    <property type="match status" value="1"/>
</dbReference>
<dbReference type="GO" id="GO:0005615">
    <property type="term" value="C:extracellular space"/>
    <property type="evidence" value="ECO:0007669"/>
    <property type="project" value="InterPro"/>
</dbReference>
<dbReference type="InterPro" id="IPR008930">
    <property type="entry name" value="Terpenoid_cyclase/PrenylTrfase"/>
</dbReference>
<evidence type="ECO:0000256" key="6">
    <source>
        <dbReference type="ARBA" id="ARBA00023157"/>
    </source>
</evidence>
<dbReference type="PROSITE" id="PS00477">
    <property type="entry name" value="ALPHA_2_MACROGLOBULIN"/>
    <property type="match status" value="1"/>
</dbReference>
<dbReference type="Pfam" id="PF07678">
    <property type="entry name" value="TED_complement"/>
    <property type="match status" value="1"/>
</dbReference>
<dbReference type="Gene3D" id="2.60.40.10">
    <property type="entry name" value="Immunoglobulins"/>
    <property type="match status" value="1"/>
</dbReference>
<dbReference type="SUPFAM" id="SSF49410">
    <property type="entry name" value="Alpha-macroglobulin receptor domain"/>
    <property type="match status" value="1"/>
</dbReference>
<accession>A0A0A9WY40</accession>
<keyword evidence="3" id="KW-0732">Signal</keyword>
<dbReference type="SMART" id="SM01361">
    <property type="entry name" value="A2M_recep"/>
    <property type="match status" value="1"/>
</dbReference>
<dbReference type="SMART" id="SM01419">
    <property type="entry name" value="Thiol-ester_cl"/>
    <property type="match status" value="1"/>
</dbReference>
<evidence type="ECO:0000259" key="8">
    <source>
        <dbReference type="SMART" id="SM01360"/>
    </source>
</evidence>